<accession>A0A3S0HIE6</accession>
<evidence type="ECO:0000313" key="3">
    <source>
        <dbReference type="EMBL" id="RTQ37503.1"/>
    </source>
</evidence>
<protein>
    <submittedName>
        <fullName evidence="3">Alpha/beta hydrolase</fullName>
    </submittedName>
</protein>
<dbReference type="Gene3D" id="3.40.50.1820">
    <property type="entry name" value="alpha/beta hydrolase"/>
    <property type="match status" value="1"/>
</dbReference>
<organism evidence="3 4">
    <name type="scientific">Variovorax gossypii</name>
    <dbReference type="NCBI Taxonomy" id="1679495"/>
    <lineage>
        <taxon>Bacteria</taxon>
        <taxon>Pseudomonadati</taxon>
        <taxon>Pseudomonadota</taxon>
        <taxon>Betaproteobacteria</taxon>
        <taxon>Burkholderiales</taxon>
        <taxon>Comamonadaceae</taxon>
        <taxon>Variovorax</taxon>
    </lineage>
</organism>
<dbReference type="Pfam" id="PF00561">
    <property type="entry name" value="Abhydrolase_1"/>
    <property type="match status" value="1"/>
</dbReference>
<dbReference type="PRINTS" id="PR00412">
    <property type="entry name" value="EPOXHYDRLASE"/>
</dbReference>
<name>A0A3S0HIE6_9BURK</name>
<sequence length="287" mass="32456">MTHYRTTTVDGLKIFHREAGDPALPALLLLHGFPASSFMYRGLIERLAHRFHVIAPDYPGFGHSDAPSVAEFSYTFDSLADIVGKLTDQLGLERYGLYMQDFGGPVGFRLASRRPEKVDFLVVQNANAYEEGLPDSFWGLARELWRDPSPANYARIREAAMSDEALAWNYTHGVKELERIDPDSWLLQRALLARPGNKDAMAALLHDYGSNLSLYPAWQAYFRQHQPPTLIVWGANDVIFPPSGAYPYQRDLRRVDFKLLDTGHFALEELGEVIATHIEHFHDALNA</sequence>
<keyword evidence="1 3" id="KW-0378">Hydrolase</keyword>
<gene>
    <name evidence="3" type="ORF">EJP69_07195</name>
</gene>
<dbReference type="PRINTS" id="PR00111">
    <property type="entry name" value="ABHYDROLASE"/>
</dbReference>
<proteinExistence type="predicted"/>
<dbReference type="EMBL" id="RXOE01000001">
    <property type="protein sequence ID" value="RTQ37503.1"/>
    <property type="molecule type" value="Genomic_DNA"/>
</dbReference>
<dbReference type="Proteomes" id="UP000267418">
    <property type="component" value="Unassembled WGS sequence"/>
</dbReference>
<evidence type="ECO:0000259" key="2">
    <source>
        <dbReference type="Pfam" id="PF00561"/>
    </source>
</evidence>
<comment type="caution">
    <text evidence="3">The sequence shown here is derived from an EMBL/GenBank/DDBJ whole genome shotgun (WGS) entry which is preliminary data.</text>
</comment>
<dbReference type="RefSeq" id="WP_126469177.1">
    <property type="nucleotide sequence ID" value="NZ_RXOE01000001.1"/>
</dbReference>
<reference evidence="3 4" key="1">
    <citation type="submission" date="2018-12" db="EMBL/GenBank/DDBJ databases">
        <title>The genome of Variovorax gossypii DSM 100435.</title>
        <authorList>
            <person name="Gao J."/>
            <person name="Sun J."/>
        </authorList>
    </citation>
    <scope>NUCLEOTIDE SEQUENCE [LARGE SCALE GENOMIC DNA]</scope>
    <source>
        <strain evidence="3 4">DSM 100435</strain>
    </source>
</reference>
<dbReference type="InterPro" id="IPR051340">
    <property type="entry name" value="Haloalkane_dehalogenase"/>
</dbReference>
<dbReference type="PANTHER" id="PTHR42977:SF3">
    <property type="entry name" value="AB HYDROLASE-1 DOMAIN-CONTAINING PROTEIN"/>
    <property type="match status" value="1"/>
</dbReference>
<dbReference type="SUPFAM" id="SSF53474">
    <property type="entry name" value="alpha/beta-Hydrolases"/>
    <property type="match status" value="1"/>
</dbReference>
<dbReference type="PANTHER" id="PTHR42977">
    <property type="entry name" value="HYDROLASE-RELATED"/>
    <property type="match status" value="1"/>
</dbReference>
<dbReference type="OrthoDB" id="9802676at2"/>
<feature type="domain" description="AB hydrolase-1" evidence="2">
    <location>
        <begin position="25"/>
        <end position="269"/>
    </location>
</feature>
<dbReference type="InterPro" id="IPR029058">
    <property type="entry name" value="AB_hydrolase_fold"/>
</dbReference>
<keyword evidence="4" id="KW-1185">Reference proteome</keyword>
<dbReference type="InterPro" id="IPR000639">
    <property type="entry name" value="Epox_hydrolase-like"/>
</dbReference>
<dbReference type="InterPro" id="IPR000073">
    <property type="entry name" value="AB_hydrolase_1"/>
</dbReference>
<dbReference type="AlphaFoldDB" id="A0A3S0HIE6"/>
<evidence type="ECO:0000256" key="1">
    <source>
        <dbReference type="ARBA" id="ARBA00022801"/>
    </source>
</evidence>
<dbReference type="GO" id="GO:0004301">
    <property type="term" value="F:epoxide hydrolase activity"/>
    <property type="evidence" value="ECO:0007669"/>
    <property type="project" value="TreeGrafter"/>
</dbReference>
<evidence type="ECO:0000313" key="4">
    <source>
        <dbReference type="Proteomes" id="UP000267418"/>
    </source>
</evidence>